<evidence type="ECO:0000256" key="2">
    <source>
        <dbReference type="ARBA" id="ARBA00022670"/>
    </source>
</evidence>
<dbReference type="NCBIfam" id="TIGR04183">
    <property type="entry name" value="Por_Secre_tail"/>
    <property type="match status" value="1"/>
</dbReference>
<dbReference type="InterPro" id="IPR036852">
    <property type="entry name" value="Peptidase_S8/S53_dom_sf"/>
</dbReference>
<keyword evidence="8" id="KW-1185">Reference proteome</keyword>
<dbReference type="InterPro" id="IPR015500">
    <property type="entry name" value="Peptidase_S8_subtilisin-rel"/>
</dbReference>
<evidence type="ECO:0000313" key="8">
    <source>
        <dbReference type="Proteomes" id="UP001595616"/>
    </source>
</evidence>
<evidence type="ECO:0000256" key="4">
    <source>
        <dbReference type="ARBA" id="ARBA00022825"/>
    </source>
</evidence>
<dbReference type="PANTHER" id="PTHR43806">
    <property type="entry name" value="PEPTIDASE S8"/>
    <property type="match status" value="1"/>
</dbReference>
<dbReference type="Gene3D" id="3.40.50.200">
    <property type="entry name" value="Peptidase S8/S53 domain"/>
    <property type="match status" value="1"/>
</dbReference>
<dbReference type="EC" id="3.4.-.-" evidence="7"/>
<dbReference type="PIRSF" id="PIRSF037903">
    <property type="entry name" value="Subtilisin_rel_GFO_2223"/>
    <property type="match status" value="1"/>
</dbReference>
<feature type="active site" description="Charge relay system" evidence="5">
    <location>
        <position position="391"/>
    </location>
</feature>
<keyword evidence="4 5" id="KW-0720">Serine protease</keyword>
<dbReference type="InterPro" id="IPR000209">
    <property type="entry name" value="Peptidase_S8/S53_dom"/>
</dbReference>
<accession>A0ABV7YTY9</accession>
<feature type="active site" description="Charge relay system" evidence="5">
    <location>
        <position position="213"/>
    </location>
</feature>
<dbReference type="PANTHER" id="PTHR43806:SF67">
    <property type="entry name" value="EGF-LIKE DOMAIN-CONTAINING PROTEIN"/>
    <property type="match status" value="1"/>
</dbReference>
<comment type="caution">
    <text evidence="7">The sequence shown here is derived from an EMBL/GenBank/DDBJ whole genome shotgun (WGS) entry which is preliminary data.</text>
</comment>
<dbReference type="Proteomes" id="UP001595616">
    <property type="component" value="Unassembled WGS sequence"/>
</dbReference>
<reference evidence="8" key="1">
    <citation type="journal article" date="2019" name="Int. J. Syst. Evol. Microbiol.">
        <title>The Global Catalogue of Microorganisms (GCM) 10K type strain sequencing project: providing services to taxonomists for standard genome sequencing and annotation.</title>
        <authorList>
            <consortium name="The Broad Institute Genomics Platform"/>
            <consortium name="The Broad Institute Genome Sequencing Center for Infectious Disease"/>
            <person name="Wu L."/>
            <person name="Ma J."/>
        </authorList>
    </citation>
    <scope>NUCLEOTIDE SEQUENCE [LARGE SCALE GENOMIC DNA]</scope>
    <source>
        <strain evidence="8">CECT 7956</strain>
    </source>
</reference>
<evidence type="ECO:0000256" key="3">
    <source>
        <dbReference type="ARBA" id="ARBA00022801"/>
    </source>
</evidence>
<protein>
    <submittedName>
        <fullName evidence="7">S8 family peptidase</fullName>
        <ecNumber evidence="7">3.4.-.-</ecNumber>
    </submittedName>
</protein>
<dbReference type="GO" id="GO:0016787">
    <property type="term" value="F:hydrolase activity"/>
    <property type="evidence" value="ECO:0007669"/>
    <property type="project" value="UniProtKB-KW"/>
</dbReference>
<sequence length="543" mass="59766">MRFVVLLFSILIFQSSALFGQNTYFVYLKDKAQNTYSLSAPEKFLSERSINRRIRQQINLTQRDLPVSDKYISDIKSLGIKVIYSSKWLNAVLVETSSANLPKLLALSFVKNIESNSDIKGARVGAAKTTKEKWETEVNYDYGTSLNQITMLGADQMHKDNLTGKEILVAILDGGFQNADQMAVFDHIFKQNKLIDKFDFVARNSNVFDDHNHGTNVLSCIAAKSEGNLIGTAPDVKIALYRTEDVFTETRIEEVYWLLGAERADSVGADVINSSLGYSQFDNAAQNYVNADMNGDKTICAKAADFAVATGMLVVVSAGNDGNSPWRYIATPADADSVISVGAVDQNGLYASFSSVGPNAKNNIKPELAAKGLGTKIATPQGGFGTSNGTSFASPLLAGFAASLWQDYQVIPVMKFREILIESGKQYKSPDNILGYGIPQYQVAKKLADEYIKSLVLAKSAPETNTLKVYPNPSSYRNPIRLEINNIEIANNETVEVININGIRVGAYTYAELNANPIFTQSGTYLFKIKREEKIYTIKHVVE</sequence>
<feature type="domain" description="Peptidase S8/S53" evidence="6">
    <location>
        <begin position="164"/>
        <end position="437"/>
    </location>
</feature>
<dbReference type="PRINTS" id="PR00723">
    <property type="entry name" value="SUBTILISIN"/>
</dbReference>
<dbReference type="SUPFAM" id="SSF52743">
    <property type="entry name" value="Subtilisin-like"/>
    <property type="match status" value="1"/>
</dbReference>
<proteinExistence type="inferred from homology"/>
<feature type="active site" description="Charge relay system" evidence="5">
    <location>
        <position position="173"/>
    </location>
</feature>
<comment type="similarity">
    <text evidence="1 5">Belongs to the peptidase S8 family.</text>
</comment>
<organism evidence="7 8">
    <name type="scientific">Lacihabitans lacunae</name>
    <dbReference type="NCBI Taxonomy" id="1028214"/>
    <lineage>
        <taxon>Bacteria</taxon>
        <taxon>Pseudomonadati</taxon>
        <taxon>Bacteroidota</taxon>
        <taxon>Cytophagia</taxon>
        <taxon>Cytophagales</taxon>
        <taxon>Leadbetterellaceae</taxon>
        <taxon>Lacihabitans</taxon>
    </lineage>
</organism>
<dbReference type="Pfam" id="PF00082">
    <property type="entry name" value="Peptidase_S8"/>
    <property type="match status" value="1"/>
</dbReference>
<evidence type="ECO:0000256" key="1">
    <source>
        <dbReference type="ARBA" id="ARBA00011073"/>
    </source>
</evidence>
<dbReference type="PROSITE" id="PS51892">
    <property type="entry name" value="SUBTILASE"/>
    <property type="match status" value="1"/>
</dbReference>
<keyword evidence="2 5" id="KW-0645">Protease</keyword>
<dbReference type="InterPro" id="IPR017317">
    <property type="entry name" value="Pept_S8_subtilisin_bacteroid-2"/>
</dbReference>
<dbReference type="EMBL" id="JBHRYQ010000001">
    <property type="protein sequence ID" value="MFC3809682.1"/>
    <property type="molecule type" value="Genomic_DNA"/>
</dbReference>
<dbReference type="InterPro" id="IPR050131">
    <property type="entry name" value="Peptidase_S8_subtilisin-like"/>
</dbReference>
<name>A0ABV7YTY9_9BACT</name>
<evidence type="ECO:0000313" key="7">
    <source>
        <dbReference type="EMBL" id="MFC3809682.1"/>
    </source>
</evidence>
<gene>
    <name evidence="7" type="ORF">ACFOOI_03365</name>
</gene>
<dbReference type="RefSeq" id="WP_379835055.1">
    <property type="nucleotide sequence ID" value="NZ_JBHRYQ010000001.1"/>
</dbReference>
<evidence type="ECO:0000256" key="5">
    <source>
        <dbReference type="PROSITE-ProRule" id="PRU01240"/>
    </source>
</evidence>
<evidence type="ECO:0000259" key="6">
    <source>
        <dbReference type="Pfam" id="PF00082"/>
    </source>
</evidence>
<dbReference type="InterPro" id="IPR026444">
    <property type="entry name" value="Secre_tail"/>
</dbReference>
<keyword evidence="3 5" id="KW-0378">Hydrolase</keyword>